<dbReference type="AlphaFoldDB" id="A0A9W8DMG3"/>
<evidence type="ECO:0000313" key="2">
    <source>
        <dbReference type="EMBL" id="KAJ1914696.1"/>
    </source>
</evidence>
<dbReference type="EMBL" id="JANBPU010000184">
    <property type="protein sequence ID" value="KAJ1914696.1"/>
    <property type="molecule type" value="Genomic_DNA"/>
</dbReference>
<dbReference type="PANTHER" id="PTHR38248:SF2">
    <property type="entry name" value="FUNK1 11"/>
    <property type="match status" value="1"/>
</dbReference>
<dbReference type="PANTHER" id="PTHR38248">
    <property type="entry name" value="FUNK1 6"/>
    <property type="match status" value="1"/>
</dbReference>
<sequence>NDEEFKATVVIKDAWPYAKETLEEDTRDEVRLLQKINDKFSKLGVNTIKYPKLEAGGQVKLRCASTNEVVEDTTATILGNLYNSNNTIKENVSFCVHKRMVMSPIGRPLKESESFDEFVVVLGDAMRCHSRIVEHCNILHRDISDNNILIVRDANGQASGLLIDFDNAIEINNEEREIRTQRTGTLPFMSINNLEASSVPRTALDDWESLLYVLCYYATIGLKKVKQREIDNMTGLELKKWTQGTPKDIARQKKNHMSSSEMFRENITDEFVDGDSRDNLVNLAHNLRWFLFENKSAGKYGSGVSKHKDDDDDKKENQGLQNNIIRGIPMLNLSNIKMVDPFEERVKYVDNITKDLLEVLLAFQGLSKERLNNNNSNAANIVV</sequence>
<reference evidence="2" key="1">
    <citation type="submission" date="2022-07" db="EMBL/GenBank/DDBJ databases">
        <title>Phylogenomic reconstructions and comparative analyses of Kickxellomycotina fungi.</title>
        <authorList>
            <person name="Reynolds N.K."/>
            <person name="Stajich J.E."/>
            <person name="Barry K."/>
            <person name="Grigoriev I.V."/>
            <person name="Crous P."/>
            <person name="Smith M.E."/>
        </authorList>
    </citation>
    <scope>NUCLEOTIDE SEQUENCE</scope>
    <source>
        <strain evidence="2">NBRC 100468</strain>
    </source>
</reference>
<dbReference type="OrthoDB" id="5584477at2759"/>
<dbReference type="InterPro" id="IPR011009">
    <property type="entry name" value="Kinase-like_dom_sf"/>
</dbReference>
<comment type="caution">
    <text evidence="2">The sequence shown here is derived from an EMBL/GenBank/DDBJ whole genome shotgun (WGS) entry which is preliminary data.</text>
</comment>
<dbReference type="Proteomes" id="UP001150538">
    <property type="component" value="Unassembled WGS sequence"/>
</dbReference>
<proteinExistence type="predicted"/>
<dbReference type="Gene3D" id="1.10.510.10">
    <property type="entry name" value="Transferase(Phosphotransferase) domain 1"/>
    <property type="match status" value="1"/>
</dbReference>
<dbReference type="GO" id="GO:0004672">
    <property type="term" value="F:protein kinase activity"/>
    <property type="evidence" value="ECO:0007669"/>
    <property type="project" value="InterPro"/>
</dbReference>
<dbReference type="SUPFAM" id="SSF56112">
    <property type="entry name" value="Protein kinase-like (PK-like)"/>
    <property type="match status" value="1"/>
</dbReference>
<keyword evidence="3" id="KW-1185">Reference proteome</keyword>
<dbReference type="PROSITE" id="PS50011">
    <property type="entry name" value="PROTEIN_KINASE_DOM"/>
    <property type="match status" value="1"/>
</dbReference>
<dbReference type="InterPro" id="IPR040976">
    <property type="entry name" value="Pkinase_fungal"/>
</dbReference>
<name>A0A9W8DMG3_9FUNG</name>
<protein>
    <recommendedName>
        <fullName evidence="1">Protein kinase domain-containing protein</fullName>
    </recommendedName>
</protein>
<evidence type="ECO:0000259" key="1">
    <source>
        <dbReference type="PROSITE" id="PS50011"/>
    </source>
</evidence>
<gene>
    <name evidence="2" type="ORF">H4219_004669</name>
</gene>
<feature type="domain" description="Protein kinase" evidence="1">
    <location>
        <begin position="1"/>
        <end position="290"/>
    </location>
</feature>
<evidence type="ECO:0000313" key="3">
    <source>
        <dbReference type="Proteomes" id="UP001150538"/>
    </source>
</evidence>
<feature type="non-terminal residue" evidence="2">
    <location>
        <position position="1"/>
    </location>
</feature>
<dbReference type="GO" id="GO:0005524">
    <property type="term" value="F:ATP binding"/>
    <property type="evidence" value="ECO:0007669"/>
    <property type="project" value="InterPro"/>
</dbReference>
<accession>A0A9W8DMG3</accession>
<dbReference type="InterPro" id="IPR000719">
    <property type="entry name" value="Prot_kinase_dom"/>
</dbReference>
<dbReference type="Pfam" id="PF17667">
    <property type="entry name" value="Pkinase_fungal"/>
    <property type="match status" value="1"/>
</dbReference>
<organism evidence="2 3">
    <name type="scientific">Mycoemilia scoparia</name>
    <dbReference type="NCBI Taxonomy" id="417184"/>
    <lineage>
        <taxon>Eukaryota</taxon>
        <taxon>Fungi</taxon>
        <taxon>Fungi incertae sedis</taxon>
        <taxon>Zoopagomycota</taxon>
        <taxon>Kickxellomycotina</taxon>
        <taxon>Kickxellomycetes</taxon>
        <taxon>Kickxellales</taxon>
        <taxon>Kickxellaceae</taxon>
        <taxon>Mycoemilia</taxon>
    </lineage>
</organism>